<evidence type="ECO:0000313" key="2">
    <source>
        <dbReference type="EMBL" id="KAG5928951.1"/>
    </source>
</evidence>
<reference evidence="2" key="1">
    <citation type="journal article" date="2020" name="bioRxiv">
        <title>Whole genome comparisons of ergot fungi reveals the divergence and evolution of species within the genus Claviceps are the result of varying mechanisms driving genome evolution and host range expansion.</title>
        <authorList>
            <person name="Wyka S.A."/>
            <person name="Mondo S.J."/>
            <person name="Liu M."/>
            <person name="Dettman J."/>
            <person name="Nalam V."/>
            <person name="Broders K.D."/>
        </authorList>
    </citation>
    <scope>NUCLEOTIDE SEQUENCE</scope>
    <source>
        <strain evidence="2">CCC 489</strain>
    </source>
</reference>
<dbReference type="AlphaFoldDB" id="A0A8K0NL14"/>
<evidence type="ECO:0000256" key="1">
    <source>
        <dbReference type="SAM" id="MobiDB-lite"/>
    </source>
</evidence>
<dbReference type="Proteomes" id="UP000811619">
    <property type="component" value="Unassembled WGS sequence"/>
</dbReference>
<name>A0A8K0NL14_9HYPO</name>
<dbReference type="EMBL" id="SRPY01000088">
    <property type="protein sequence ID" value="KAG5928951.1"/>
    <property type="molecule type" value="Genomic_DNA"/>
</dbReference>
<organism evidence="2 3">
    <name type="scientific">Claviceps africana</name>
    <dbReference type="NCBI Taxonomy" id="83212"/>
    <lineage>
        <taxon>Eukaryota</taxon>
        <taxon>Fungi</taxon>
        <taxon>Dikarya</taxon>
        <taxon>Ascomycota</taxon>
        <taxon>Pezizomycotina</taxon>
        <taxon>Sordariomycetes</taxon>
        <taxon>Hypocreomycetidae</taxon>
        <taxon>Hypocreales</taxon>
        <taxon>Clavicipitaceae</taxon>
        <taxon>Claviceps</taxon>
    </lineage>
</organism>
<protein>
    <submittedName>
        <fullName evidence="2">Uncharacterized protein</fullName>
    </submittedName>
</protein>
<keyword evidence="3" id="KW-1185">Reference proteome</keyword>
<gene>
    <name evidence="2" type="ORF">E4U42_007583</name>
</gene>
<accession>A0A8K0NL14</accession>
<comment type="caution">
    <text evidence="2">The sequence shown here is derived from an EMBL/GenBank/DDBJ whole genome shotgun (WGS) entry which is preliminary data.</text>
</comment>
<proteinExistence type="predicted"/>
<sequence length="97" mass="10765">MNDTHPPPQTQTQSVEFEFDFDWESSPPFIGFGTVEAVLDRRATQPSATLCRPHFFSNNPGRGDEPPHRGASRLSTDYQNAKWSGAARTALALRGMT</sequence>
<feature type="region of interest" description="Disordered" evidence="1">
    <location>
        <begin position="50"/>
        <end position="73"/>
    </location>
</feature>
<evidence type="ECO:0000313" key="3">
    <source>
        <dbReference type="Proteomes" id="UP000811619"/>
    </source>
</evidence>